<organism evidence="2 3">
    <name type="scientific">Pseudonocardia sulfidoxydans NBRC 16205</name>
    <dbReference type="NCBI Taxonomy" id="1223511"/>
    <lineage>
        <taxon>Bacteria</taxon>
        <taxon>Bacillati</taxon>
        <taxon>Actinomycetota</taxon>
        <taxon>Actinomycetes</taxon>
        <taxon>Pseudonocardiales</taxon>
        <taxon>Pseudonocardiaceae</taxon>
        <taxon>Pseudonocardia</taxon>
    </lineage>
</organism>
<feature type="compositionally biased region" description="Polar residues" evidence="1">
    <location>
        <begin position="1"/>
        <end position="22"/>
    </location>
</feature>
<sequence length="228" mass="23714">MADDATGSSAVLSIQGEQQQETGRVRASDEDVDLYVDGVSDEVLACRERGRHLFPTIRQAGIHFNGVDRDGMLLRRLVCTCCNLAVKVEKWEGVRAGGRTRFRRVASNLEYRTGNDGEVYLAPSGRGHMTPRQIGDSVASKALAGQTLTALRKAATKAAAEAAAEKAAADKAAGEKAATRAAARTAAKPAAKPAVKAPAKAAAKTPAKSGAAAGKARTTRARSAKGTS</sequence>
<feature type="compositionally biased region" description="Low complexity" evidence="1">
    <location>
        <begin position="179"/>
        <end position="216"/>
    </location>
</feature>
<feature type="compositionally biased region" description="Basic residues" evidence="1">
    <location>
        <begin position="217"/>
        <end position="228"/>
    </location>
</feature>
<evidence type="ECO:0000313" key="2">
    <source>
        <dbReference type="EMBL" id="GEL21804.1"/>
    </source>
</evidence>
<proteinExistence type="predicted"/>
<dbReference type="EMBL" id="BJVJ01000004">
    <property type="protein sequence ID" value="GEL21804.1"/>
    <property type="molecule type" value="Genomic_DNA"/>
</dbReference>
<keyword evidence="3" id="KW-1185">Reference proteome</keyword>
<accession>A0A511DDP4</accession>
<dbReference type="AlphaFoldDB" id="A0A511DDP4"/>
<evidence type="ECO:0000256" key="1">
    <source>
        <dbReference type="SAM" id="MobiDB-lite"/>
    </source>
</evidence>
<name>A0A511DDP4_9PSEU</name>
<dbReference type="RefSeq" id="WP_186816726.1">
    <property type="nucleotide sequence ID" value="NZ_BJVJ01000004.1"/>
</dbReference>
<comment type="caution">
    <text evidence="2">The sequence shown here is derived from an EMBL/GenBank/DDBJ whole genome shotgun (WGS) entry which is preliminary data.</text>
</comment>
<feature type="region of interest" description="Disordered" evidence="1">
    <location>
        <begin position="1"/>
        <end position="27"/>
    </location>
</feature>
<gene>
    <name evidence="2" type="ORF">PSU4_07580</name>
</gene>
<feature type="region of interest" description="Disordered" evidence="1">
    <location>
        <begin position="172"/>
        <end position="228"/>
    </location>
</feature>
<evidence type="ECO:0000313" key="3">
    <source>
        <dbReference type="Proteomes" id="UP000321685"/>
    </source>
</evidence>
<reference evidence="2 3" key="1">
    <citation type="submission" date="2019-07" db="EMBL/GenBank/DDBJ databases">
        <title>Whole genome shotgun sequence of Pseudonocardia sulfidoxydans NBRC 16205.</title>
        <authorList>
            <person name="Hosoyama A."/>
            <person name="Uohara A."/>
            <person name="Ohji S."/>
            <person name="Ichikawa N."/>
        </authorList>
    </citation>
    <scope>NUCLEOTIDE SEQUENCE [LARGE SCALE GENOMIC DNA]</scope>
    <source>
        <strain evidence="2 3">NBRC 16205</strain>
    </source>
</reference>
<dbReference type="Proteomes" id="UP000321685">
    <property type="component" value="Unassembled WGS sequence"/>
</dbReference>
<protein>
    <submittedName>
        <fullName evidence="2">Uncharacterized protein</fullName>
    </submittedName>
</protein>